<dbReference type="EMBL" id="JAHLKM010000059">
    <property type="protein sequence ID" value="MCQ4335039.1"/>
    <property type="molecule type" value="Genomic_DNA"/>
</dbReference>
<keyword evidence="1" id="KW-0472">Membrane</keyword>
<proteinExistence type="predicted"/>
<name>A0A9R1D653_9EURY</name>
<evidence type="ECO:0000313" key="3">
    <source>
        <dbReference type="Proteomes" id="UP001139494"/>
    </source>
</evidence>
<evidence type="ECO:0000256" key="1">
    <source>
        <dbReference type="SAM" id="Phobius"/>
    </source>
</evidence>
<feature type="transmembrane region" description="Helical" evidence="1">
    <location>
        <begin position="37"/>
        <end position="56"/>
    </location>
</feature>
<dbReference type="Proteomes" id="UP001139494">
    <property type="component" value="Unassembled WGS sequence"/>
</dbReference>
<keyword evidence="3" id="KW-1185">Reference proteome</keyword>
<feature type="transmembrane region" description="Helical" evidence="1">
    <location>
        <begin position="12"/>
        <end position="31"/>
    </location>
</feature>
<gene>
    <name evidence="2" type="ORF">KM295_16440</name>
</gene>
<keyword evidence="1" id="KW-1133">Transmembrane helix</keyword>
<sequence>MDDKQLLLQYIRSISIALVAVALSILTAGLITIQQPLAVPFLIAALIACIYALVFVGN</sequence>
<comment type="caution">
    <text evidence="2">The sequence shown here is derived from an EMBL/GenBank/DDBJ whole genome shotgun (WGS) entry which is preliminary data.</text>
</comment>
<keyword evidence="1" id="KW-0812">Transmembrane</keyword>
<evidence type="ECO:0000313" key="2">
    <source>
        <dbReference type="EMBL" id="MCQ4335039.1"/>
    </source>
</evidence>
<organism evidence="2 3">
    <name type="scientific">Natronomonas aquatica</name>
    <dbReference type="NCBI Taxonomy" id="2841590"/>
    <lineage>
        <taxon>Archaea</taxon>
        <taxon>Methanobacteriati</taxon>
        <taxon>Methanobacteriota</taxon>
        <taxon>Stenosarchaea group</taxon>
        <taxon>Halobacteria</taxon>
        <taxon>Halobacteriales</taxon>
        <taxon>Natronomonadaceae</taxon>
        <taxon>Natronomonas</taxon>
    </lineage>
</organism>
<accession>A0A9R1D653</accession>
<dbReference type="AlphaFoldDB" id="A0A9R1D653"/>
<dbReference type="RefSeq" id="WP_256031475.1">
    <property type="nucleotide sequence ID" value="NZ_JAHLKM010000059.1"/>
</dbReference>
<protein>
    <submittedName>
        <fullName evidence="2">Uncharacterized protein</fullName>
    </submittedName>
</protein>
<reference evidence="2" key="1">
    <citation type="journal article" date="2023" name="Front. Microbiol.">
        <title>Genomic-based phylogenetic and metabolic analyses of the genus Natronomonas, and description of Natronomonas aquatica sp. nov.</title>
        <authorList>
            <person name="Garcia-Roldan A."/>
            <person name="Duran-Viseras A."/>
            <person name="de la Haba R.R."/>
            <person name="Corral P."/>
            <person name="Sanchez-Porro C."/>
            <person name="Ventosa A."/>
        </authorList>
    </citation>
    <scope>NUCLEOTIDE SEQUENCE</scope>
    <source>
        <strain evidence="2">F2-12</strain>
    </source>
</reference>